<dbReference type="EMBL" id="AP018933">
    <property type="protein sequence ID" value="BBG30574.1"/>
    <property type="molecule type" value="Genomic_DNA"/>
</dbReference>
<evidence type="ECO:0000256" key="6">
    <source>
        <dbReference type="ARBA" id="ARBA00022989"/>
    </source>
</evidence>
<dbReference type="RefSeq" id="WP_324603177.1">
    <property type="nucleotide sequence ID" value="NZ_AP018933.1"/>
</dbReference>
<name>A0A348HG22_9GAMM</name>
<comment type="similarity">
    <text evidence="3">Belongs to the LptF/LptG family.</text>
</comment>
<feature type="transmembrane region" description="Helical" evidence="9">
    <location>
        <begin position="303"/>
        <end position="320"/>
    </location>
</feature>
<dbReference type="GO" id="GO:0043190">
    <property type="term" value="C:ATP-binding cassette (ABC) transporter complex"/>
    <property type="evidence" value="ECO:0007669"/>
    <property type="project" value="InterPro"/>
</dbReference>
<comment type="subunit">
    <text evidence="8">Component of the lipopolysaccharide transport and assembly complex. The LptBFG transporter is composed of two ATP-binding proteins (LptB) and two transmembrane proteins (LptF and LptG).</text>
</comment>
<reference evidence="10 11" key="1">
    <citation type="submission" date="2018-09" db="EMBL/GenBank/DDBJ databases">
        <title>Zymobacter palmae IAM14233 (=T109) whole genome analysis.</title>
        <authorList>
            <person name="Yanase H."/>
        </authorList>
    </citation>
    <scope>NUCLEOTIDE SEQUENCE [LARGE SCALE GENOMIC DNA]</scope>
    <source>
        <strain evidence="10 11">IAM14233</strain>
    </source>
</reference>
<evidence type="ECO:0000313" key="10">
    <source>
        <dbReference type="EMBL" id="BBG30574.1"/>
    </source>
</evidence>
<gene>
    <name evidence="10" type="ORF">ZBT109_1828</name>
</gene>
<sequence length="354" mass="39260">MFDRFDRYIARNVLWAMLIVQVTLLSLDFLLSFINELGDASKDYGPLQMLAYQAMRLPWRFYGYIPVGVLLGGLLGLGGMASSNELTAIRAAGRSLTRIVWGAMKPLLLVIGITMAIGEWVVPLSEQSATAYRLERLKGIGAMSQSGGWQTEGGDIYRFGTIRSDNTVLDVTRFIFDGHTLTSVTHADSASWDAAQQQWTLHAVKETHLSEQQVQTNSADSARWDTAFSPEFLTLVLMDPETQSIGDLWRYGRYMDDQGTDSHSAWLNFWQKALQPLALAGLLLVAASFVFGPLRTVAAGTRIFYGIVAGLIFKYTQDLLAPSSVLFHFSPLWAVLAPIIACWLLGIVLLRKRG</sequence>
<feature type="transmembrane region" description="Helical" evidence="9">
    <location>
        <begin position="332"/>
        <end position="350"/>
    </location>
</feature>
<evidence type="ECO:0000256" key="7">
    <source>
        <dbReference type="ARBA" id="ARBA00023136"/>
    </source>
</evidence>
<organism evidence="10 11">
    <name type="scientific">Zymobacter palmae</name>
    <dbReference type="NCBI Taxonomy" id="33074"/>
    <lineage>
        <taxon>Bacteria</taxon>
        <taxon>Pseudomonadati</taxon>
        <taxon>Pseudomonadota</taxon>
        <taxon>Gammaproteobacteria</taxon>
        <taxon>Oceanospirillales</taxon>
        <taxon>Halomonadaceae</taxon>
        <taxon>Zymobacter group</taxon>
        <taxon>Zymobacter</taxon>
    </lineage>
</organism>
<evidence type="ECO:0000256" key="5">
    <source>
        <dbReference type="ARBA" id="ARBA00022692"/>
    </source>
</evidence>
<dbReference type="Pfam" id="PF03739">
    <property type="entry name" value="LptF_LptG"/>
    <property type="match status" value="1"/>
</dbReference>
<accession>A0A348HG22</accession>
<dbReference type="PANTHER" id="PTHR33529:SF2">
    <property type="entry name" value="LIPOPOLYSACCHARIDE EXPORT SYSTEM PERMEASE PROTEIN LPTG"/>
    <property type="match status" value="1"/>
</dbReference>
<keyword evidence="11" id="KW-1185">Reference proteome</keyword>
<comment type="function">
    <text evidence="1">Part of the ABC transporter complex LptBFG involved in the translocation of lipopolysaccharide (LPS) from the inner membrane to the outer membrane.</text>
</comment>
<dbReference type="InterPro" id="IPR030923">
    <property type="entry name" value="LptG"/>
</dbReference>
<evidence type="ECO:0000256" key="9">
    <source>
        <dbReference type="SAM" id="Phobius"/>
    </source>
</evidence>
<keyword evidence="5 9" id="KW-0812">Transmembrane</keyword>
<protein>
    <submittedName>
        <fullName evidence="10">Predicted permeases</fullName>
    </submittedName>
</protein>
<keyword evidence="4" id="KW-1003">Cell membrane</keyword>
<keyword evidence="7 9" id="KW-0472">Membrane</keyword>
<evidence type="ECO:0000256" key="3">
    <source>
        <dbReference type="ARBA" id="ARBA00007725"/>
    </source>
</evidence>
<dbReference type="Proteomes" id="UP000267342">
    <property type="component" value="Chromosome"/>
</dbReference>
<evidence type="ECO:0000313" key="11">
    <source>
        <dbReference type="Proteomes" id="UP000267342"/>
    </source>
</evidence>
<proteinExistence type="inferred from homology"/>
<dbReference type="AlphaFoldDB" id="A0A348HG22"/>
<feature type="transmembrane region" description="Helical" evidence="9">
    <location>
        <begin position="59"/>
        <end position="78"/>
    </location>
</feature>
<dbReference type="NCBIfam" id="TIGR04408">
    <property type="entry name" value="LptG_lptG"/>
    <property type="match status" value="1"/>
</dbReference>
<evidence type="ECO:0000256" key="1">
    <source>
        <dbReference type="ARBA" id="ARBA00002265"/>
    </source>
</evidence>
<evidence type="ECO:0000256" key="2">
    <source>
        <dbReference type="ARBA" id="ARBA00004651"/>
    </source>
</evidence>
<comment type="subcellular location">
    <subcellularLocation>
        <location evidence="2">Cell membrane</location>
        <topology evidence="2">Multi-pass membrane protein</topology>
    </subcellularLocation>
</comment>
<dbReference type="GO" id="GO:0055085">
    <property type="term" value="P:transmembrane transport"/>
    <property type="evidence" value="ECO:0007669"/>
    <property type="project" value="InterPro"/>
</dbReference>
<dbReference type="InterPro" id="IPR005495">
    <property type="entry name" value="LptG/LptF_permease"/>
</dbReference>
<feature type="transmembrane region" description="Helical" evidence="9">
    <location>
        <begin position="99"/>
        <end position="118"/>
    </location>
</feature>
<feature type="transmembrane region" description="Helical" evidence="9">
    <location>
        <begin position="273"/>
        <end position="291"/>
    </location>
</feature>
<evidence type="ECO:0000256" key="8">
    <source>
        <dbReference type="ARBA" id="ARBA00026081"/>
    </source>
</evidence>
<dbReference type="STRING" id="1123510.GCA_000620025_01669"/>
<keyword evidence="6 9" id="KW-1133">Transmembrane helix</keyword>
<dbReference type="KEGG" id="zpl:ZBT109_1828"/>
<dbReference type="GO" id="GO:0015920">
    <property type="term" value="P:lipopolysaccharide transport"/>
    <property type="evidence" value="ECO:0007669"/>
    <property type="project" value="TreeGrafter"/>
</dbReference>
<dbReference type="PANTHER" id="PTHR33529">
    <property type="entry name" value="SLR0882 PROTEIN-RELATED"/>
    <property type="match status" value="1"/>
</dbReference>
<feature type="transmembrane region" description="Helical" evidence="9">
    <location>
        <begin position="12"/>
        <end position="34"/>
    </location>
</feature>
<evidence type="ECO:0000256" key="4">
    <source>
        <dbReference type="ARBA" id="ARBA00022475"/>
    </source>
</evidence>